<dbReference type="Gramene" id="AUR62043272-RA">
    <property type="protein sequence ID" value="AUR62043272-RA:cds"/>
    <property type="gene ID" value="AUR62043272"/>
</dbReference>
<name>A0A803NB63_CHEQI</name>
<protein>
    <submittedName>
        <fullName evidence="1">Uncharacterized protein</fullName>
    </submittedName>
</protein>
<proteinExistence type="predicted"/>
<evidence type="ECO:0000313" key="2">
    <source>
        <dbReference type="Proteomes" id="UP000596660"/>
    </source>
</evidence>
<reference evidence="1" key="1">
    <citation type="journal article" date="2017" name="Nature">
        <title>The genome of Chenopodium quinoa.</title>
        <authorList>
            <person name="Jarvis D.E."/>
            <person name="Ho Y.S."/>
            <person name="Lightfoot D.J."/>
            <person name="Schmoeckel S.M."/>
            <person name="Li B."/>
            <person name="Borm T.J.A."/>
            <person name="Ohyanagi H."/>
            <person name="Mineta K."/>
            <person name="Michell C.T."/>
            <person name="Saber N."/>
            <person name="Kharbatia N.M."/>
            <person name="Rupper R.R."/>
            <person name="Sharp A.R."/>
            <person name="Dally N."/>
            <person name="Boughton B.A."/>
            <person name="Woo Y.H."/>
            <person name="Gao G."/>
            <person name="Schijlen E.G.W.M."/>
            <person name="Guo X."/>
            <person name="Momin A.A."/>
            <person name="Negrao S."/>
            <person name="Al-Babili S."/>
            <person name="Gehring C."/>
            <person name="Roessner U."/>
            <person name="Jung C."/>
            <person name="Murphy K."/>
            <person name="Arold S.T."/>
            <person name="Gojobori T."/>
            <person name="van der Linden C.G."/>
            <person name="van Loo E.N."/>
            <person name="Jellen E.N."/>
            <person name="Maughan P.J."/>
            <person name="Tester M."/>
        </authorList>
    </citation>
    <scope>NUCLEOTIDE SEQUENCE [LARGE SCALE GENOMIC DNA]</scope>
    <source>
        <strain evidence="1">cv. PI 614886</strain>
    </source>
</reference>
<sequence>MQRLKGLWMEEPVFIPSFSQLRVLCIFECKGLTYFPPCPRVKELKFYKVSEALTFCMGGGGVQNIPISLKELSIDNSCVFNSLFTEFVGSIDCIELIYIEDLGTAREGFKSCAASSVRDLTIRKCRGLENLGITWKSLHSLTSFNLKDRCKKPDGEDWPKICHIWICQYFDVYHH</sequence>
<dbReference type="Gene3D" id="3.80.10.10">
    <property type="entry name" value="Ribonuclease Inhibitor"/>
    <property type="match status" value="1"/>
</dbReference>
<dbReference type="EnsemblPlants" id="AUR62043272-RA">
    <property type="protein sequence ID" value="AUR62043272-RA:cds"/>
    <property type="gene ID" value="AUR62043272"/>
</dbReference>
<dbReference type="AlphaFoldDB" id="A0A803NB63"/>
<organism evidence="1 2">
    <name type="scientific">Chenopodium quinoa</name>
    <name type="common">Quinoa</name>
    <dbReference type="NCBI Taxonomy" id="63459"/>
    <lineage>
        <taxon>Eukaryota</taxon>
        <taxon>Viridiplantae</taxon>
        <taxon>Streptophyta</taxon>
        <taxon>Embryophyta</taxon>
        <taxon>Tracheophyta</taxon>
        <taxon>Spermatophyta</taxon>
        <taxon>Magnoliopsida</taxon>
        <taxon>eudicotyledons</taxon>
        <taxon>Gunneridae</taxon>
        <taxon>Pentapetalae</taxon>
        <taxon>Caryophyllales</taxon>
        <taxon>Chenopodiaceae</taxon>
        <taxon>Chenopodioideae</taxon>
        <taxon>Atripliceae</taxon>
        <taxon>Chenopodium</taxon>
    </lineage>
</organism>
<reference evidence="1" key="2">
    <citation type="submission" date="2021-03" db="UniProtKB">
        <authorList>
            <consortium name="EnsemblPlants"/>
        </authorList>
    </citation>
    <scope>IDENTIFICATION</scope>
</reference>
<accession>A0A803NB63</accession>
<keyword evidence="2" id="KW-1185">Reference proteome</keyword>
<evidence type="ECO:0000313" key="1">
    <source>
        <dbReference type="EnsemblPlants" id="AUR62043272-RA:cds"/>
    </source>
</evidence>
<dbReference type="InterPro" id="IPR032675">
    <property type="entry name" value="LRR_dom_sf"/>
</dbReference>
<dbReference type="SUPFAM" id="SSF52047">
    <property type="entry name" value="RNI-like"/>
    <property type="match status" value="1"/>
</dbReference>
<dbReference type="Proteomes" id="UP000596660">
    <property type="component" value="Unplaced"/>
</dbReference>